<protein>
    <submittedName>
        <fullName evidence="1">Uncharacterized protein</fullName>
    </submittedName>
</protein>
<dbReference type="AlphaFoldDB" id="X0Y5I8"/>
<gene>
    <name evidence="1" type="ORF">S01H1_80958</name>
</gene>
<organism evidence="1">
    <name type="scientific">marine sediment metagenome</name>
    <dbReference type="NCBI Taxonomy" id="412755"/>
    <lineage>
        <taxon>unclassified sequences</taxon>
        <taxon>metagenomes</taxon>
        <taxon>ecological metagenomes</taxon>
    </lineage>
</organism>
<accession>X0Y5I8</accession>
<feature type="non-terminal residue" evidence="1">
    <location>
        <position position="1"/>
    </location>
</feature>
<name>X0Y5I8_9ZZZZ</name>
<proteinExistence type="predicted"/>
<reference evidence="1" key="1">
    <citation type="journal article" date="2014" name="Front. Microbiol.">
        <title>High frequency of phylogenetically diverse reductive dehalogenase-homologous genes in deep subseafloor sedimentary metagenomes.</title>
        <authorList>
            <person name="Kawai M."/>
            <person name="Futagami T."/>
            <person name="Toyoda A."/>
            <person name="Takaki Y."/>
            <person name="Nishi S."/>
            <person name="Hori S."/>
            <person name="Arai W."/>
            <person name="Tsubouchi T."/>
            <person name="Morono Y."/>
            <person name="Uchiyama I."/>
            <person name="Ito T."/>
            <person name="Fujiyama A."/>
            <person name="Inagaki F."/>
            <person name="Takami H."/>
        </authorList>
    </citation>
    <scope>NUCLEOTIDE SEQUENCE</scope>
    <source>
        <strain evidence="1">Expedition CK06-06</strain>
    </source>
</reference>
<comment type="caution">
    <text evidence="1">The sequence shown here is derived from an EMBL/GenBank/DDBJ whole genome shotgun (WGS) entry which is preliminary data.</text>
</comment>
<sequence>SADAYLMAHQHRMAATKVPWIDYDTTSTGDIRWDTKERVLAVVGSFLRGYELGSVDPAGNPAGGYVEKAMLTPTALGCTMLLVRPRILRGYSRVDVDILF</sequence>
<evidence type="ECO:0000313" key="1">
    <source>
        <dbReference type="EMBL" id="GAG51214.1"/>
    </source>
</evidence>
<dbReference type="EMBL" id="BARS01054728">
    <property type="protein sequence ID" value="GAG51214.1"/>
    <property type="molecule type" value="Genomic_DNA"/>
</dbReference>